<feature type="signal peptide" evidence="1">
    <location>
        <begin position="1"/>
        <end position="20"/>
    </location>
</feature>
<dbReference type="AlphaFoldDB" id="A0A1S3JDV5"/>
<dbReference type="KEGG" id="lak:106172037"/>
<dbReference type="GeneID" id="106172037"/>
<reference evidence="3" key="1">
    <citation type="submission" date="2025-08" db="UniProtKB">
        <authorList>
            <consortium name="RefSeq"/>
        </authorList>
    </citation>
    <scope>IDENTIFICATION</scope>
    <source>
        <tissue evidence="3">Gonads</tissue>
    </source>
</reference>
<evidence type="ECO:0000256" key="1">
    <source>
        <dbReference type="SAM" id="SignalP"/>
    </source>
</evidence>
<evidence type="ECO:0000313" key="3">
    <source>
        <dbReference type="RefSeq" id="XP_013408069.1"/>
    </source>
</evidence>
<keyword evidence="2" id="KW-1185">Reference proteome</keyword>
<dbReference type="RefSeq" id="XP_013408069.1">
    <property type="nucleotide sequence ID" value="XM_013552615.1"/>
</dbReference>
<name>A0A1S3JDV5_LINAN</name>
<feature type="chain" id="PRO_5010306416" evidence="1">
    <location>
        <begin position="21"/>
        <end position="130"/>
    </location>
</feature>
<organism evidence="2 3">
    <name type="scientific">Lingula anatina</name>
    <name type="common">Brachiopod</name>
    <name type="synonym">Lingula unguis</name>
    <dbReference type="NCBI Taxonomy" id="7574"/>
    <lineage>
        <taxon>Eukaryota</taxon>
        <taxon>Metazoa</taxon>
        <taxon>Spiralia</taxon>
        <taxon>Lophotrochozoa</taxon>
        <taxon>Brachiopoda</taxon>
        <taxon>Linguliformea</taxon>
        <taxon>Lingulata</taxon>
        <taxon>Lingulida</taxon>
        <taxon>Linguloidea</taxon>
        <taxon>Lingulidae</taxon>
        <taxon>Lingula</taxon>
    </lineage>
</organism>
<proteinExistence type="predicted"/>
<accession>A0A1S3JDV5</accession>
<dbReference type="InParanoid" id="A0A1S3JDV5"/>
<evidence type="ECO:0000313" key="2">
    <source>
        <dbReference type="Proteomes" id="UP000085678"/>
    </source>
</evidence>
<gene>
    <name evidence="3" type="primary">LOC106172037</name>
</gene>
<sequence>MKVLILVTLVAVATTKPADTAFQHVARSLAEDEVMKRSVMSDVASAICTRVINSVDFPTQTSMCFSVTAYVSSTCTLYAEDNLGNRYRQYTQKILSLCSNLAQRAVRECYKGQLQNIADRVCKNPETLIG</sequence>
<protein>
    <submittedName>
        <fullName evidence="3">Uncharacterized protein LOC106172037</fullName>
    </submittedName>
</protein>
<dbReference type="Proteomes" id="UP000085678">
    <property type="component" value="Unplaced"/>
</dbReference>
<keyword evidence="1" id="KW-0732">Signal</keyword>